<dbReference type="AlphaFoldDB" id="A0A838B7Y9"/>
<dbReference type="EMBL" id="JACDTY010000008">
    <property type="protein sequence ID" value="MBA1142091.1"/>
    <property type="molecule type" value="Genomic_DNA"/>
</dbReference>
<gene>
    <name evidence="2" type="ORF">H0241_17735</name>
</gene>
<dbReference type="PANTHER" id="PTHR40275:SF1">
    <property type="entry name" value="SSL7038 PROTEIN"/>
    <property type="match status" value="1"/>
</dbReference>
<keyword evidence="3" id="KW-1185">Reference proteome</keyword>
<dbReference type="InterPro" id="IPR001387">
    <property type="entry name" value="Cro/C1-type_HTH"/>
</dbReference>
<dbReference type="PROSITE" id="PS50943">
    <property type="entry name" value="HTH_CROC1"/>
    <property type="match status" value="1"/>
</dbReference>
<accession>A0A838B7Y9</accession>
<dbReference type="Gene3D" id="1.10.260.40">
    <property type="entry name" value="lambda repressor-like DNA-binding domains"/>
    <property type="match status" value="1"/>
</dbReference>
<sequence>MAMKVTAFDGAAYLDSPEAVEAYLAATCEDGTAAEIAHALGVIARAQNMTKLAEKAGMTRQALYKALSGDGNPEFATIMKVSEALGLKLTFVSTQIGRNAA</sequence>
<dbReference type="NCBIfam" id="TIGR02684">
    <property type="entry name" value="dnstrm_HI1420"/>
    <property type="match status" value="1"/>
</dbReference>
<dbReference type="SUPFAM" id="SSF47413">
    <property type="entry name" value="lambda repressor-like DNA-binding domains"/>
    <property type="match status" value="1"/>
</dbReference>
<proteinExistence type="predicted"/>
<dbReference type="RefSeq" id="WP_181058951.1">
    <property type="nucleotide sequence ID" value="NZ_JACDTY010000008.1"/>
</dbReference>
<organism evidence="2 3">
    <name type="scientific">Mesorhizobium neociceri</name>
    <dbReference type="NCBI Taxonomy" id="1307853"/>
    <lineage>
        <taxon>Bacteria</taxon>
        <taxon>Pseudomonadati</taxon>
        <taxon>Pseudomonadota</taxon>
        <taxon>Alphaproteobacteria</taxon>
        <taxon>Hyphomicrobiales</taxon>
        <taxon>Phyllobacteriaceae</taxon>
        <taxon>Mesorhizobium</taxon>
    </lineage>
</organism>
<dbReference type="InterPro" id="IPR014057">
    <property type="entry name" value="HI1420"/>
</dbReference>
<comment type="caution">
    <text evidence="2">The sequence shown here is derived from an EMBL/GenBank/DDBJ whole genome shotgun (WGS) entry which is preliminary data.</text>
</comment>
<evidence type="ECO:0000259" key="1">
    <source>
        <dbReference type="PROSITE" id="PS50943"/>
    </source>
</evidence>
<dbReference type="CDD" id="cd00093">
    <property type="entry name" value="HTH_XRE"/>
    <property type="match status" value="1"/>
</dbReference>
<dbReference type="SMART" id="SM00530">
    <property type="entry name" value="HTH_XRE"/>
    <property type="match status" value="1"/>
</dbReference>
<reference evidence="2 3" key="1">
    <citation type="submission" date="2020-07" db="EMBL/GenBank/DDBJ databases">
        <title>Definition of the novel symbiovar canariense within Mesorhizobium novociceri, a new species of genus Mesorhizobium nodulating Cicer canariense in the Caldera de Taburiente National Park (La Palma, Canary Islands).</title>
        <authorList>
            <person name="Leon-Barrios M."/>
            <person name="Perez-Yepez J."/>
            <person name="Flores-Felix J.D."/>
            <person name="Ramirez-Baena M.H."/>
            <person name="Pulido-Suarez L."/>
            <person name="Igual J.M."/>
            <person name="Velazquez E."/>
            <person name="Peix A."/>
        </authorList>
    </citation>
    <scope>NUCLEOTIDE SEQUENCE [LARGE SCALE GENOMIC DNA]</scope>
    <source>
        <strain evidence="2 3">CCANP35</strain>
    </source>
</reference>
<protein>
    <submittedName>
        <fullName evidence="2">Putative addiction module antidote protein</fullName>
    </submittedName>
</protein>
<dbReference type="Pfam" id="PF21716">
    <property type="entry name" value="dnstrm_HI1420"/>
    <property type="match status" value="1"/>
</dbReference>
<evidence type="ECO:0000313" key="2">
    <source>
        <dbReference type="EMBL" id="MBA1142091.1"/>
    </source>
</evidence>
<feature type="domain" description="HTH cro/C1-type" evidence="1">
    <location>
        <begin position="49"/>
        <end position="92"/>
    </location>
</feature>
<evidence type="ECO:0000313" key="3">
    <source>
        <dbReference type="Proteomes" id="UP000558284"/>
    </source>
</evidence>
<name>A0A838B7Y9_9HYPH</name>
<dbReference type="GO" id="GO:0003677">
    <property type="term" value="F:DNA binding"/>
    <property type="evidence" value="ECO:0007669"/>
    <property type="project" value="InterPro"/>
</dbReference>
<dbReference type="Proteomes" id="UP000558284">
    <property type="component" value="Unassembled WGS sequence"/>
</dbReference>
<dbReference type="PANTHER" id="PTHR40275">
    <property type="entry name" value="SSL7038 PROTEIN"/>
    <property type="match status" value="1"/>
</dbReference>
<dbReference type="InterPro" id="IPR010982">
    <property type="entry name" value="Lambda_DNA-bd_dom_sf"/>
</dbReference>